<feature type="signal peptide" evidence="2">
    <location>
        <begin position="1"/>
        <end position="27"/>
    </location>
</feature>
<dbReference type="InterPro" id="IPR017946">
    <property type="entry name" value="PLC-like_Pdiesterase_TIM-brl"/>
</dbReference>
<dbReference type="SUPFAM" id="SSF51695">
    <property type="entry name" value="PLC-like phosphodiesterases"/>
    <property type="match status" value="1"/>
</dbReference>
<dbReference type="AlphaFoldDB" id="A0AAN6GEV0"/>
<evidence type="ECO:0008006" key="5">
    <source>
        <dbReference type="Google" id="ProtNLM"/>
    </source>
</evidence>
<comment type="caution">
    <text evidence="3">The sequence shown here is derived from an EMBL/GenBank/DDBJ whole genome shotgun (WGS) entry which is preliminary data.</text>
</comment>
<keyword evidence="4" id="KW-1185">Reference proteome</keyword>
<feature type="compositionally biased region" description="Low complexity" evidence="1">
    <location>
        <begin position="354"/>
        <end position="364"/>
    </location>
</feature>
<sequence length="409" mass="42738">MKAFRLTTFATAVPLLAALSVLPPAQALPFPGWFSSLLQPRATVCNGFAELCSRSFANFTVIGTHDSYAISPTNLAANQDVSVTAQLDAGIRMLQVQAHKSDNRTVRGAGIDLCHTSCSLFQGGSLEYYLSQVKSWMDKNPTEVLSLLIVNSDSLPASQFAQAFESTGLAPKSYRPPAGIAGTAKTEWPTLGALIDAGTPLVSFLASYADSSVPYLLDEFSSIWEPRYNQLTTPFNCSVDRIVQGYDPSNLMYLANFFKDQSVFGSTTLVIPDKKAMSTTNSMASILSNANNCASQHNSYPTFILTDFFNTPHQNGPLSAAAVMNGMPWTSNSTGVPFGSITYSGYSASQYGSGSSSGNSSSSGNGAGAGTGNSGGGGGSSAAAPSLHALSRLASILAASTLLAVALLS</sequence>
<feature type="compositionally biased region" description="Gly residues" evidence="1">
    <location>
        <begin position="365"/>
        <end position="380"/>
    </location>
</feature>
<keyword evidence="2" id="KW-0732">Signal</keyword>
<dbReference type="InterPro" id="IPR051057">
    <property type="entry name" value="PI-PLC_domain"/>
</dbReference>
<feature type="region of interest" description="Disordered" evidence="1">
    <location>
        <begin position="354"/>
        <end position="381"/>
    </location>
</feature>
<dbReference type="PANTHER" id="PTHR13593">
    <property type="match status" value="1"/>
</dbReference>
<dbReference type="Gene3D" id="3.20.20.190">
    <property type="entry name" value="Phosphatidylinositol (PI) phosphodiesterase"/>
    <property type="match status" value="1"/>
</dbReference>
<evidence type="ECO:0000256" key="2">
    <source>
        <dbReference type="SAM" id="SignalP"/>
    </source>
</evidence>
<protein>
    <recommendedName>
        <fullName evidence="5">Phosphatidylinositol-specific phospholipase C X domain-containing protein</fullName>
    </recommendedName>
</protein>
<dbReference type="PANTHER" id="PTHR13593:SF140">
    <property type="entry name" value="PLC-LIKE PHOSPHODIESTERASE"/>
    <property type="match status" value="1"/>
</dbReference>
<reference evidence="3" key="1">
    <citation type="journal article" date="2023" name="PhytoFront">
        <title>Draft Genome Resources of Seven Strains of Tilletia horrida, Causal Agent of Kernel Smut of Rice.</title>
        <authorList>
            <person name="Khanal S."/>
            <person name="Antony Babu S."/>
            <person name="Zhou X.G."/>
        </authorList>
    </citation>
    <scope>NUCLEOTIDE SEQUENCE</scope>
    <source>
        <strain evidence="3">TX3</strain>
    </source>
</reference>
<name>A0AAN6GEV0_9BASI</name>
<accession>A0AAN6GEV0</accession>
<dbReference type="GO" id="GO:0006629">
    <property type="term" value="P:lipid metabolic process"/>
    <property type="evidence" value="ECO:0007669"/>
    <property type="project" value="InterPro"/>
</dbReference>
<dbReference type="Pfam" id="PF26146">
    <property type="entry name" value="PI-PLC_X"/>
    <property type="match status" value="1"/>
</dbReference>
<dbReference type="GO" id="GO:0008081">
    <property type="term" value="F:phosphoric diester hydrolase activity"/>
    <property type="evidence" value="ECO:0007669"/>
    <property type="project" value="InterPro"/>
</dbReference>
<proteinExistence type="predicted"/>
<evidence type="ECO:0000256" key="1">
    <source>
        <dbReference type="SAM" id="MobiDB-lite"/>
    </source>
</evidence>
<evidence type="ECO:0000313" key="3">
    <source>
        <dbReference type="EMBL" id="KAK0536907.1"/>
    </source>
</evidence>
<dbReference type="EMBL" id="JAPDMQ010000069">
    <property type="protein sequence ID" value="KAK0536907.1"/>
    <property type="molecule type" value="Genomic_DNA"/>
</dbReference>
<gene>
    <name evidence="3" type="ORF">OC842_001817</name>
</gene>
<evidence type="ECO:0000313" key="4">
    <source>
        <dbReference type="Proteomes" id="UP001176521"/>
    </source>
</evidence>
<feature type="chain" id="PRO_5042879184" description="Phosphatidylinositol-specific phospholipase C X domain-containing protein" evidence="2">
    <location>
        <begin position="28"/>
        <end position="409"/>
    </location>
</feature>
<dbReference type="Proteomes" id="UP001176521">
    <property type="component" value="Unassembled WGS sequence"/>
</dbReference>
<organism evidence="3 4">
    <name type="scientific">Tilletia horrida</name>
    <dbReference type="NCBI Taxonomy" id="155126"/>
    <lineage>
        <taxon>Eukaryota</taxon>
        <taxon>Fungi</taxon>
        <taxon>Dikarya</taxon>
        <taxon>Basidiomycota</taxon>
        <taxon>Ustilaginomycotina</taxon>
        <taxon>Exobasidiomycetes</taxon>
        <taxon>Tilletiales</taxon>
        <taxon>Tilletiaceae</taxon>
        <taxon>Tilletia</taxon>
    </lineage>
</organism>